<evidence type="ECO:0000313" key="2">
    <source>
        <dbReference type="EMBL" id="MFC3713155.1"/>
    </source>
</evidence>
<protein>
    <submittedName>
        <fullName evidence="2">Capsule assembly Wzi family protein</fullName>
    </submittedName>
</protein>
<comment type="caution">
    <text evidence="2">The sequence shown here is derived from an EMBL/GenBank/DDBJ whole genome shotgun (WGS) entry which is preliminary data.</text>
</comment>
<feature type="chain" id="PRO_5045141111" evidence="1">
    <location>
        <begin position="20"/>
        <end position="471"/>
    </location>
</feature>
<dbReference type="RefSeq" id="WP_380861369.1">
    <property type="nucleotide sequence ID" value="NZ_JBHRXV010000010.1"/>
</dbReference>
<gene>
    <name evidence="2" type="ORF">ACFOMD_11265</name>
</gene>
<organism evidence="2 3">
    <name type="scientific">Sphingoaurantiacus capsulatus</name>
    <dbReference type="NCBI Taxonomy" id="1771310"/>
    <lineage>
        <taxon>Bacteria</taxon>
        <taxon>Pseudomonadati</taxon>
        <taxon>Pseudomonadota</taxon>
        <taxon>Alphaproteobacteria</taxon>
        <taxon>Sphingomonadales</taxon>
        <taxon>Sphingosinicellaceae</taxon>
        <taxon>Sphingoaurantiacus</taxon>
    </lineage>
</organism>
<sequence>MRPAPLLAALLFTAAPTSAAPWVEAGSEQLRQDVDRLAAAGAIRGPINAWPLPAAQLCKIGEVDAALADAARRIAAACAADGPRLTSYVTSEPALIRGFGTTARGEGDIAASASKDFGRINLRFGAGMRDGKAHLEPTLLTLDYGGWAIYGGFVDHWWGPGRENALLLSTNARPTPQIGFRRTAPAPIDLPVLRALGPVSVEVFAGLLTGDRRDYKNTALVAMRAAFAPAPGLEIGLNRALQLCGQNRPCDLNMLADAIIAFGDRDNSGTPNEPGNQLAGGDVSYRTMIGPVAAQVYAEIEGEDENNVIVEQFGRVAGFALTGPAGEDGASWSLHGEAADTLATKLFGGGKRYPGSFYNHSIYTDGYRYRGRSLGSSLDGDGRMWALAGSYTDADDRRVYATWRKVELNRSGTARNPITLVPAEFHLLTAGVELPAATGRLRLEGRLADRDAGARPLVPGAAVELSFTLAR</sequence>
<proteinExistence type="predicted"/>
<evidence type="ECO:0000256" key="1">
    <source>
        <dbReference type="SAM" id="SignalP"/>
    </source>
</evidence>
<reference evidence="3" key="1">
    <citation type="journal article" date="2019" name="Int. J. Syst. Evol. Microbiol.">
        <title>The Global Catalogue of Microorganisms (GCM) 10K type strain sequencing project: providing services to taxonomists for standard genome sequencing and annotation.</title>
        <authorList>
            <consortium name="The Broad Institute Genomics Platform"/>
            <consortium name="The Broad Institute Genome Sequencing Center for Infectious Disease"/>
            <person name="Wu L."/>
            <person name="Ma J."/>
        </authorList>
    </citation>
    <scope>NUCLEOTIDE SEQUENCE [LARGE SCALE GENOMIC DNA]</scope>
    <source>
        <strain evidence="3">KCTC 42644</strain>
    </source>
</reference>
<accession>A0ABV7XAI9</accession>
<dbReference type="InterPro" id="IPR038636">
    <property type="entry name" value="Wzi_sf"/>
</dbReference>
<dbReference type="Pfam" id="PF14052">
    <property type="entry name" value="Caps_assemb_Wzi"/>
    <property type="match status" value="1"/>
</dbReference>
<dbReference type="Proteomes" id="UP001595615">
    <property type="component" value="Unassembled WGS sequence"/>
</dbReference>
<keyword evidence="1" id="KW-0732">Signal</keyword>
<feature type="signal peptide" evidence="1">
    <location>
        <begin position="1"/>
        <end position="19"/>
    </location>
</feature>
<dbReference type="EMBL" id="JBHRXV010000010">
    <property type="protein sequence ID" value="MFC3713155.1"/>
    <property type="molecule type" value="Genomic_DNA"/>
</dbReference>
<keyword evidence="3" id="KW-1185">Reference proteome</keyword>
<name>A0ABV7XAI9_9SPHN</name>
<dbReference type="Gene3D" id="2.40.160.130">
    <property type="entry name" value="Capsule assembly protein Wzi"/>
    <property type="match status" value="1"/>
</dbReference>
<dbReference type="InterPro" id="IPR026950">
    <property type="entry name" value="Caps_assemb_Wzi"/>
</dbReference>
<evidence type="ECO:0000313" key="3">
    <source>
        <dbReference type="Proteomes" id="UP001595615"/>
    </source>
</evidence>